<evidence type="ECO:0008006" key="5">
    <source>
        <dbReference type="Google" id="ProtNLM"/>
    </source>
</evidence>
<feature type="region of interest" description="Disordered" evidence="1">
    <location>
        <begin position="49"/>
        <end position="100"/>
    </location>
</feature>
<name>A0A840EZF5_9ACTN</name>
<gene>
    <name evidence="3" type="ORF">BKA16_002240</name>
</gene>
<dbReference type="RefSeq" id="WP_183370700.1">
    <property type="nucleotide sequence ID" value="NZ_BAABHL010000122.1"/>
</dbReference>
<organism evidence="3 4">
    <name type="scientific">Gordonia humi</name>
    <dbReference type="NCBI Taxonomy" id="686429"/>
    <lineage>
        <taxon>Bacteria</taxon>
        <taxon>Bacillati</taxon>
        <taxon>Actinomycetota</taxon>
        <taxon>Actinomycetes</taxon>
        <taxon>Mycobacteriales</taxon>
        <taxon>Gordoniaceae</taxon>
        <taxon>Gordonia</taxon>
    </lineage>
</organism>
<protein>
    <recommendedName>
        <fullName evidence="5">Serine/threonine protein kinase</fullName>
    </recommendedName>
</protein>
<feature type="compositionally biased region" description="Polar residues" evidence="1">
    <location>
        <begin position="76"/>
        <end position="96"/>
    </location>
</feature>
<dbReference type="AlphaFoldDB" id="A0A840EZF5"/>
<sequence length="200" mass="20498">MTYPMPPQPPRRSPLGSPAVIVAIVAGVLVLIGGTVGAIVYANSNSNDTTDVAASTSPSETSSPGSTVTVTETPSQTADRPTTTQAPPTTSHSSPDVSGANWQGFIDSAASCNGDDAAVFVGYTDRSQVVICQVGSQTGRYYYKGAADGGSIEIGYPVRSGGTFTAENDGTTYQVSTSTLVITEPDGTPHVESMIQAWVS</sequence>
<comment type="caution">
    <text evidence="3">The sequence shown here is derived from an EMBL/GenBank/DDBJ whole genome shotgun (WGS) entry which is preliminary data.</text>
</comment>
<evidence type="ECO:0000256" key="2">
    <source>
        <dbReference type="SAM" id="Phobius"/>
    </source>
</evidence>
<keyword evidence="2" id="KW-1133">Transmembrane helix</keyword>
<accession>A0A840EZF5</accession>
<proteinExistence type="predicted"/>
<keyword evidence="2" id="KW-0472">Membrane</keyword>
<dbReference type="EMBL" id="JACIFP010000001">
    <property type="protein sequence ID" value="MBB4135688.1"/>
    <property type="molecule type" value="Genomic_DNA"/>
</dbReference>
<reference evidence="3 4" key="1">
    <citation type="submission" date="2020-08" db="EMBL/GenBank/DDBJ databases">
        <title>Sequencing the genomes of 1000 actinobacteria strains.</title>
        <authorList>
            <person name="Klenk H.-P."/>
        </authorList>
    </citation>
    <scope>NUCLEOTIDE SEQUENCE [LARGE SCALE GENOMIC DNA]</scope>
    <source>
        <strain evidence="3 4">DSM 45298</strain>
    </source>
</reference>
<keyword evidence="2" id="KW-0812">Transmembrane</keyword>
<feature type="transmembrane region" description="Helical" evidence="2">
    <location>
        <begin position="20"/>
        <end position="42"/>
    </location>
</feature>
<keyword evidence="4" id="KW-1185">Reference proteome</keyword>
<evidence type="ECO:0000313" key="4">
    <source>
        <dbReference type="Proteomes" id="UP000551501"/>
    </source>
</evidence>
<evidence type="ECO:0000313" key="3">
    <source>
        <dbReference type="EMBL" id="MBB4135688.1"/>
    </source>
</evidence>
<evidence type="ECO:0000256" key="1">
    <source>
        <dbReference type="SAM" id="MobiDB-lite"/>
    </source>
</evidence>
<feature type="compositionally biased region" description="Low complexity" evidence="1">
    <location>
        <begin position="55"/>
        <end position="75"/>
    </location>
</feature>
<dbReference type="Proteomes" id="UP000551501">
    <property type="component" value="Unassembled WGS sequence"/>
</dbReference>